<sequence>MTQNRPGLPARPSWEDPRGRTPCLPGICEAVPAEAARERSAVTTRWAASRPALGLWTRAGLPLEERWLAGLPAGTRGDLTGDPATDRAALDGWAAERTGGLIPRMPVAEPGRALLVLATALALKVTWLNPFTA</sequence>
<evidence type="ECO:0000256" key="1">
    <source>
        <dbReference type="SAM" id="MobiDB-lite"/>
    </source>
</evidence>
<keyword evidence="3" id="KW-1185">Reference proteome</keyword>
<dbReference type="InterPro" id="IPR036186">
    <property type="entry name" value="Serpin_sf"/>
</dbReference>
<gene>
    <name evidence="2" type="ORF">GPJ59_29665</name>
</gene>
<comment type="caution">
    <text evidence="2">The sequence shown here is derived from an EMBL/GenBank/DDBJ whole genome shotgun (WGS) entry which is preliminary data.</text>
</comment>
<feature type="region of interest" description="Disordered" evidence="1">
    <location>
        <begin position="1"/>
        <end position="20"/>
    </location>
</feature>
<dbReference type="EMBL" id="WTFF01000315">
    <property type="protein sequence ID" value="MBW5485921.1"/>
    <property type="molecule type" value="Genomic_DNA"/>
</dbReference>
<evidence type="ECO:0000313" key="3">
    <source>
        <dbReference type="Proteomes" id="UP000812013"/>
    </source>
</evidence>
<name>A0ABS6ZDX9_9ACTN</name>
<accession>A0ABS6ZDX9</accession>
<evidence type="ECO:0000313" key="2">
    <source>
        <dbReference type="EMBL" id="MBW5485921.1"/>
    </source>
</evidence>
<protein>
    <submittedName>
        <fullName evidence="2">Uncharacterized protein</fullName>
    </submittedName>
</protein>
<dbReference type="RefSeq" id="WP_219671010.1">
    <property type="nucleotide sequence ID" value="NZ_WTFF01000315.1"/>
</dbReference>
<dbReference type="SUPFAM" id="SSF56574">
    <property type="entry name" value="Serpins"/>
    <property type="match status" value="1"/>
</dbReference>
<proteinExistence type="predicted"/>
<dbReference type="Proteomes" id="UP000812013">
    <property type="component" value="Unassembled WGS sequence"/>
</dbReference>
<reference evidence="2 3" key="1">
    <citation type="submission" date="2019-12" db="EMBL/GenBank/DDBJ databases">
        <title>Genome sequence of Streptomyces bambusae.</title>
        <authorList>
            <person name="Bansal K."/>
            <person name="Choksket S."/>
            <person name="Korpole S."/>
            <person name="Patil P.B."/>
        </authorList>
    </citation>
    <scope>NUCLEOTIDE SEQUENCE [LARGE SCALE GENOMIC DNA]</scope>
    <source>
        <strain evidence="2 3">SK60</strain>
    </source>
</reference>
<organism evidence="2 3">
    <name type="scientific">Streptomyces bambusae</name>
    <dbReference type="NCBI Taxonomy" id="1550616"/>
    <lineage>
        <taxon>Bacteria</taxon>
        <taxon>Bacillati</taxon>
        <taxon>Actinomycetota</taxon>
        <taxon>Actinomycetes</taxon>
        <taxon>Kitasatosporales</taxon>
        <taxon>Streptomycetaceae</taxon>
        <taxon>Streptomyces</taxon>
    </lineage>
</organism>